<dbReference type="AlphaFoldDB" id="A0A9D1SS97"/>
<reference evidence="2" key="1">
    <citation type="submission" date="2020-10" db="EMBL/GenBank/DDBJ databases">
        <authorList>
            <person name="Gilroy R."/>
        </authorList>
    </citation>
    <scope>NUCLEOTIDE SEQUENCE</scope>
    <source>
        <strain evidence="2">CHK154-7741</strain>
    </source>
</reference>
<feature type="chain" id="PRO_5039444507" evidence="1">
    <location>
        <begin position="21"/>
        <end position="191"/>
    </location>
</feature>
<evidence type="ECO:0000313" key="3">
    <source>
        <dbReference type="Proteomes" id="UP000886748"/>
    </source>
</evidence>
<evidence type="ECO:0000313" key="2">
    <source>
        <dbReference type="EMBL" id="HIU92922.1"/>
    </source>
</evidence>
<sequence length="191" mass="21372">MKKFLISLMVLLAVNMPVFASETLFKGSVLYTVESARKLAFEGLALKLDKEKIKPYLIDENNEENRAAIKNNVQPEGRYIMSFSMAKGMVKGYVVVYADKPQYAYYYTTSGYLVCVDVDNKSQEGVYPFKIGKYNAVTGNLIAIGLYVSEDEQYAYTKNGKLKAHWVGDTGYNAKGKPIAKRSVVNEIPAD</sequence>
<accession>A0A9D1SS97</accession>
<proteinExistence type="predicted"/>
<protein>
    <submittedName>
        <fullName evidence="2">Uncharacterized protein</fullName>
    </submittedName>
</protein>
<gene>
    <name evidence="2" type="ORF">IAD26_07305</name>
</gene>
<name>A0A9D1SS97_9CLOT</name>
<organism evidence="2 3">
    <name type="scientific">Candidatus Limenecus avicola</name>
    <dbReference type="NCBI Taxonomy" id="2840847"/>
    <lineage>
        <taxon>Bacteria</taxon>
        <taxon>Bacillati</taxon>
        <taxon>Bacillota</taxon>
        <taxon>Clostridia</taxon>
        <taxon>Eubacteriales</taxon>
        <taxon>Clostridiaceae</taxon>
        <taxon>Clostridiaceae incertae sedis</taxon>
        <taxon>Candidatus Limenecus</taxon>
    </lineage>
</organism>
<evidence type="ECO:0000256" key="1">
    <source>
        <dbReference type="SAM" id="SignalP"/>
    </source>
</evidence>
<feature type="signal peptide" evidence="1">
    <location>
        <begin position="1"/>
        <end position="20"/>
    </location>
</feature>
<comment type="caution">
    <text evidence="2">The sequence shown here is derived from an EMBL/GenBank/DDBJ whole genome shotgun (WGS) entry which is preliminary data.</text>
</comment>
<dbReference type="EMBL" id="DVOD01000053">
    <property type="protein sequence ID" value="HIU92922.1"/>
    <property type="molecule type" value="Genomic_DNA"/>
</dbReference>
<keyword evidence="1" id="KW-0732">Signal</keyword>
<dbReference type="Proteomes" id="UP000886748">
    <property type="component" value="Unassembled WGS sequence"/>
</dbReference>
<reference evidence="2" key="2">
    <citation type="journal article" date="2021" name="PeerJ">
        <title>Extensive microbial diversity within the chicken gut microbiome revealed by metagenomics and culture.</title>
        <authorList>
            <person name="Gilroy R."/>
            <person name="Ravi A."/>
            <person name="Getino M."/>
            <person name="Pursley I."/>
            <person name="Horton D.L."/>
            <person name="Alikhan N.F."/>
            <person name="Baker D."/>
            <person name="Gharbi K."/>
            <person name="Hall N."/>
            <person name="Watson M."/>
            <person name="Adriaenssens E.M."/>
            <person name="Foster-Nyarko E."/>
            <person name="Jarju S."/>
            <person name="Secka A."/>
            <person name="Antonio M."/>
            <person name="Oren A."/>
            <person name="Chaudhuri R.R."/>
            <person name="La Ragione R."/>
            <person name="Hildebrand F."/>
            <person name="Pallen M.J."/>
        </authorList>
    </citation>
    <scope>NUCLEOTIDE SEQUENCE</scope>
    <source>
        <strain evidence="2">CHK154-7741</strain>
    </source>
</reference>